<feature type="transmembrane region" description="Helical" evidence="6">
    <location>
        <begin position="294"/>
        <end position="315"/>
    </location>
</feature>
<dbReference type="Pfam" id="PF01895">
    <property type="entry name" value="PhoU"/>
    <property type="match status" value="2"/>
</dbReference>
<feature type="transmembrane region" description="Helical" evidence="6">
    <location>
        <begin position="100"/>
        <end position="125"/>
    </location>
</feature>
<dbReference type="Pfam" id="PF02690">
    <property type="entry name" value="Na_Pi_cotrans"/>
    <property type="match status" value="2"/>
</dbReference>
<comment type="caution">
    <text evidence="8">The sequence shown here is derived from an EMBL/GenBank/DDBJ whole genome shotgun (WGS) entry which is preliminary data.</text>
</comment>
<dbReference type="EMBL" id="JASCXX010000006">
    <property type="protein sequence ID" value="MDI6448694.1"/>
    <property type="molecule type" value="Genomic_DNA"/>
</dbReference>
<keyword evidence="2" id="KW-1003">Cell membrane</keyword>
<dbReference type="Gene3D" id="1.20.58.220">
    <property type="entry name" value="Phosphate transport system protein phou homolog 2, domain 2"/>
    <property type="match status" value="1"/>
</dbReference>
<dbReference type="PANTHER" id="PTHR10010:SF46">
    <property type="entry name" value="SODIUM-DEPENDENT PHOSPHATE TRANSPORT PROTEIN 2B"/>
    <property type="match status" value="1"/>
</dbReference>
<proteinExistence type="predicted"/>
<name>A0AAW6TWP5_9BACT</name>
<dbReference type="Proteomes" id="UP001431776">
    <property type="component" value="Unassembled WGS sequence"/>
</dbReference>
<feature type="transmembrane region" description="Helical" evidence="6">
    <location>
        <begin position="137"/>
        <end position="154"/>
    </location>
</feature>
<protein>
    <submittedName>
        <fullName evidence="8">Na/Pi cotransporter family protein</fullName>
    </submittedName>
</protein>
<feature type="domain" description="PhoU" evidence="7">
    <location>
        <begin position="359"/>
        <end position="445"/>
    </location>
</feature>
<evidence type="ECO:0000259" key="7">
    <source>
        <dbReference type="Pfam" id="PF01895"/>
    </source>
</evidence>
<evidence type="ECO:0000256" key="6">
    <source>
        <dbReference type="SAM" id="Phobius"/>
    </source>
</evidence>
<accession>A0AAW6TWP5</accession>
<keyword evidence="9" id="KW-1185">Reference proteome</keyword>
<dbReference type="InterPro" id="IPR003841">
    <property type="entry name" value="Na/Pi_transpt"/>
</dbReference>
<evidence type="ECO:0000313" key="9">
    <source>
        <dbReference type="Proteomes" id="UP001431776"/>
    </source>
</evidence>
<feature type="transmembrane region" description="Helical" evidence="6">
    <location>
        <begin position="256"/>
        <end position="274"/>
    </location>
</feature>
<feature type="domain" description="PhoU" evidence="7">
    <location>
        <begin position="469"/>
        <end position="548"/>
    </location>
</feature>
<dbReference type="PANTHER" id="PTHR10010">
    <property type="entry name" value="SOLUTE CARRIER FAMILY 34 SODIUM PHOSPHATE , MEMBER 2-RELATED"/>
    <property type="match status" value="1"/>
</dbReference>
<dbReference type="RefSeq" id="WP_349244104.1">
    <property type="nucleotide sequence ID" value="NZ_JASCXX010000006.1"/>
</dbReference>
<dbReference type="SUPFAM" id="SSF109755">
    <property type="entry name" value="PhoU-like"/>
    <property type="match status" value="1"/>
</dbReference>
<keyword evidence="5 6" id="KW-0472">Membrane</keyword>
<dbReference type="InterPro" id="IPR026022">
    <property type="entry name" value="PhoU_dom"/>
</dbReference>
<evidence type="ECO:0000256" key="2">
    <source>
        <dbReference type="ARBA" id="ARBA00022475"/>
    </source>
</evidence>
<gene>
    <name evidence="8" type="ORF">QJ522_06530</name>
</gene>
<dbReference type="GO" id="GO:0005436">
    <property type="term" value="F:sodium:phosphate symporter activity"/>
    <property type="evidence" value="ECO:0007669"/>
    <property type="project" value="InterPro"/>
</dbReference>
<sequence>MDIKDMVFGTVGGLGLFLFGMGLMTDGLRQVAGQKLKSLLEALTKHRVVAVLMGASVTFLIQSSSATTVMTVGLVNAGLLTLRQALCVVLGANVGTTFTAWLVSAFAVFKISSYALPMVGLGFLFSVAGKSMKARSVGQIMIGFGLLFLGIHFMKETFAPLGDSEGTRRALIWLGTNPILAILAGTILTMLLQSSSASIALIQTLALQGAFGTDWDVVLRVAIPFVLGDNIGTTITAQIAALRTSRNARRTAMGHTMFNVIGVLYVLPLVWLGWFADLVEWIAPVELSQGTVMVFLAIAHSTFNVFNTIVFLPLIRLLEIVVLKILPLRADETLSQPVILERHLLHTPVLALEQARREIVRMAKTAETAVLLAIESILEDLPKNFVSVREIEDQVDAFQMEITSYLTDLSEEALSEDVSAELPVLLHAVNDLERIGDHAVNIVEIAERKNSQKLGFSDAARQEAEQIRDELIQMFSRVVAALEARDVAKARSALANERKLNEMQLEFRRSHVARMTDGVCTAVTGLIFIDLVDNAEKIGDHLTNIAQATIGGLQWEGVKPQKVAPAS</sequence>
<dbReference type="NCBIfam" id="NF037997">
    <property type="entry name" value="Na_Pi_symport"/>
    <property type="match status" value="1"/>
</dbReference>
<dbReference type="GO" id="GO:0044341">
    <property type="term" value="P:sodium-dependent phosphate transport"/>
    <property type="evidence" value="ECO:0007669"/>
    <property type="project" value="InterPro"/>
</dbReference>
<organism evidence="8 9">
    <name type="scientific">Anaerobaca lacustris</name>
    <dbReference type="NCBI Taxonomy" id="3044600"/>
    <lineage>
        <taxon>Bacteria</taxon>
        <taxon>Pseudomonadati</taxon>
        <taxon>Planctomycetota</taxon>
        <taxon>Phycisphaerae</taxon>
        <taxon>Sedimentisphaerales</taxon>
        <taxon>Anaerobacaceae</taxon>
        <taxon>Anaerobaca</taxon>
    </lineage>
</organism>
<evidence type="ECO:0000256" key="5">
    <source>
        <dbReference type="ARBA" id="ARBA00023136"/>
    </source>
</evidence>
<dbReference type="NCBIfam" id="TIGR00704">
    <property type="entry name" value="NaPi_cotrn_rel"/>
    <property type="match status" value="1"/>
</dbReference>
<feature type="transmembrane region" description="Helical" evidence="6">
    <location>
        <begin position="6"/>
        <end position="28"/>
    </location>
</feature>
<dbReference type="AlphaFoldDB" id="A0AAW6TWP5"/>
<feature type="transmembrane region" description="Helical" evidence="6">
    <location>
        <begin position="49"/>
        <end position="80"/>
    </location>
</feature>
<dbReference type="GO" id="GO:0005886">
    <property type="term" value="C:plasma membrane"/>
    <property type="evidence" value="ECO:0007669"/>
    <property type="project" value="UniProtKB-SubCell"/>
</dbReference>
<keyword evidence="3 6" id="KW-0812">Transmembrane</keyword>
<evidence type="ECO:0000256" key="1">
    <source>
        <dbReference type="ARBA" id="ARBA00004651"/>
    </source>
</evidence>
<feature type="transmembrane region" description="Helical" evidence="6">
    <location>
        <begin position="170"/>
        <end position="192"/>
    </location>
</feature>
<reference evidence="8" key="1">
    <citation type="submission" date="2023-05" db="EMBL/GenBank/DDBJ databases">
        <title>Anaerotaeda fermentans gen. nov., sp. nov., a novel anaerobic planctomycete of the new family within the order Sedimentisphaerales isolated from Taman Peninsula, Russia.</title>
        <authorList>
            <person name="Khomyakova M.A."/>
            <person name="Merkel A.Y."/>
            <person name="Slobodkin A.I."/>
        </authorList>
    </citation>
    <scope>NUCLEOTIDE SEQUENCE</scope>
    <source>
        <strain evidence="8">M17dextr</strain>
    </source>
</reference>
<keyword evidence="4 6" id="KW-1133">Transmembrane helix</keyword>
<comment type="subcellular location">
    <subcellularLocation>
        <location evidence="1">Cell membrane</location>
        <topology evidence="1">Multi-pass membrane protein</topology>
    </subcellularLocation>
</comment>
<dbReference type="InterPro" id="IPR004633">
    <property type="entry name" value="NaPi_cotrn-rel/YqeW-like"/>
</dbReference>
<evidence type="ECO:0000313" key="8">
    <source>
        <dbReference type="EMBL" id="MDI6448694.1"/>
    </source>
</evidence>
<dbReference type="InterPro" id="IPR038078">
    <property type="entry name" value="PhoU-like_sf"/>
</dbReference>
<evidence type="ECO:0000256" key="3">
    <source>
        <dbReference type="ARBA" id="ARBA00022692"/>
    </source>
</evidence>
<evidence type="ECO:0000256" key="4">
    <source>
        <dbReference type="ARBA" id="ARBA00022989"/>
    </source>
</evidence>